<dbReference type="Pfam" id="PF22470">
    <property type="entry name" value="Histone_HNS_N"/>
    <property type="match status" value="1"/>
</dbReference>
<evidence type="ECO:0000256" key="2">
    <source>
        <dbReference type="SAM" id="MobiDB-lite"/>
    </source>
</evidence>
<feature type="coiled-coil region" evidence="1">
    <location>
        <begin position="31"/>
        <end position="65"/>
    </location>
</feature>
<feature type="compositionally biased region" description="Low complexity" evidence="2">
    <location>
        <begin position="90"/>
        <end position="103"/>
    </location>
</feature>
<feature type="region of interest" description="Disordered" evidence="2">
    <location>
        <begin position="77"/>
        <end position="103"/>
    </location>
</feature>
<dbReference type="SUPFAM" id="SSF81273">
    <property type="entry name" value="H-NS histone-like proteins"/>
    <property type="match status" value="1"/>
</dbReference>
<proteinExistence type="predicted"/>
<comment type="caution">
    <text evidence="4">The sequence shown here is derived from an EMBL/GenBank/DDBJ whole genome shotgun (WGS) entry which is preliminary data.</text>
</comment>
<dbReference type="GO" id="GO:0046983">
    <property type="term" value="F:protein dimerization activity"/>
    <property type="evidence" value="ECO:0007669"/>
    <property type="project" value="InterPro"/>
</dbReference>
<sequence length="103" mass="11802">MSNDFITIISNQRKLKKALNGLPLNTLESIQQKLFNVIEEAKLKAQKEEEQAQEEHLKLEILRSEILESGVDFNKLSQMMASSKKRKQTKTTTSTPLNKTQNN</sequence>
<dbReference type="InterPro" id="IPR027454">
    <property type="entry name" value="Histone_HNS_N"/>
</dbReference>
<protein>
    <recommendedName>
        <fullName evidence="3">DNA-binding protein H-NS-like N-terminal domain-containing protein</fullName>
    </recommendedName>
</protein>
<feature type="domain" description="DNA-binding protein H-NS-like N-terminal" evidence="3">
    <location>
        <begin position="3"/>
        <end position="77"/>
    </location>
</feature>
<gene>
    <name evidence="4" type="ORF">FOF44_00025</name>
</gene>
<dbReference type="InterPro" id="IPR054180">
    <property type="entry name" value="H-NS-like_N"/>
</dbReference>
<dbReference type="EMBL" id="VMKJ01000001">
    <property type="protein sequence ID" value="TVO39892.1"/>
    <property type="molecule type" value="Genomic_DNA"/>
</dbReference>
<reference evidence="4 5" key="1">
    <citation type="submission" date="2019-07" db="EMBL/GenBank/DDBJ databases">
        <title>The draft genome sequence of Vibrio algivorus M1486.</title>
        <authorList>
            <person name="Meng X."/>
        </authorList>
    </citation>
    <scope>NUCLEOTIDE SEQUENCE [LARGE SCALE GENOMIC DNA]</scope>
    <source>
        <strain evidence="4 5">M1486</strain>
    </source>
</reference>
<name>A0A557PGX7_9VIBR</name>
<dbReference type="Gene3D" id="1.10.287.1050">
    <property type="entry name" value="H-NS histone-like proteins"/>
    <property type="match status" value="1"/>
</dbReference>
<dbReference type="RefSeq" id="WP_144229591.1">
    <property type="nucleotide sequence ID" value="NZ_CANNCB010000028.1"/>
</dbReference>
<organism evidence="4 5">
    <name type="scientific">Vibrio algivorus</name>
    <dbReference type="NCBI Taxonomy" id="1667024"/>
    <lineage>
        <taxon>Bacteria</taxon>
        <taxon>Pseudomonadati</taxon>
        <taxon>Pseudomonadota</taxon>
        <taxon>Gammaproteobacteria</taxon>
        <taxon>Vibrionales</taxon>
        <taxon>Vibrionaceae</taxon>
        <taxon>Vibrio</taxon>
    </lineage>
</organism>
<evidence type="ECO:0000313" key="5">
    <source>
        <dbReference type="Proteomes" id="UP000319828"/>
    </source>
</evidence>
<evidence type="ECO:0000313" key="4">
    <source>
        <dbReference type="EMBL" id="TVO39892.1"/>
    </source>
</evidence>
<evidence type="ECO:0000256" key="1">
    <source>
        <dbReference type="SAM" id="Coils"/>
    </source>
</evidence>
<accession>A0A557PGX7</accession>
<evidence type="ECO:0000259" key="3">
    <source>
        <dbReference type="Pfam" id="PF22470"/>
    </source>
</evidence>
<keyword evidence="1" id="KW-0175">Coiled coil</keyword>
<dbReference type="AlphaFoldDB" id="A0A557PGX7"/>
<dbReference type="Proteomes" id="UP000319828">
    <property type="component" value="Unassembled WGS sequence"/>
</dbReference>